<dbReference type="InterPro" id="IPR006143">
    <property type="entry name" value="RND_pump_MFP"/>
</dbReference>
<evidence type="ECO:0000259" key="5">
    <source>
        <dbReference type="Pfam" id="PF25989"/>
    </source>
</evidence>
<dbReference type="Gene3D" id="2.40.50.100">
    <property type="match status" value="1"/>
</dbReference>
<dbReference type="SUPFAM" id="SSF111369">
    <property type="entry name" value="HlyD-like secretion proteins"/>
    <property type="match status" value="1"/>
</dbReference>
<evidence type="ECO:0000313" key="6">
    <source>
        <dbReference type="EMBL" id="CAI8861225.1"/>
    </source>
</evidence>
<keyword evidence="4" id="KW-0732">Signal</keyword>
<name>A0AA35UF53_METCP</name>
<proteinExistence type="inferred from homology"/>
<dbReference type="GO" id="GO:0015562">
    <property type="term" value="F:efflux transmembrane transporter activity"/>
    <property type="evidence" value="ECO:0007669"/>
    <property type="project" value="TreeGrafter"/>
</dbReference>
<keyword evidence="2" id="KW-0813">Transport</keyword>
<dbReference type="PANTHER" id="PTHR30469">
    <property type="entry name" value="MULTIDRUG RESISTANCE PROTEIN MDTA"/>
    <property type="match status" value="1"/>
</dbReference>
<evidence type="ECO:0000256" key="3">
    <source>
        <dbReference type="SAM" id="Coils"/>
    </source>
</evidence>
<dbReference type="Gene3D" id="2.40.30.170">
    <property type="match status" value="1"/>
</dbReference>
<feature type="signal peptide" evidence="4">
    <location>
        <begin position="1"/>
        <end position="28"/>
    </location>
</feature>
<dbReference type="Gene3D" id="2.40.420.20">
    <property type="match status" value="1"/>
</dbReference>
<dbReference type="PANTHER" id="PTHR30469:SF15">
    <property type="entry name" value="HLYD FAMILY OF SECRETION PROTEINS"/>
    <property type="match status" value="1"/>
</dbReference>
<dbReference type="RefSeq" id="WP_010961183.1">
    <property type="nucleotide sequence ID" value="NZ_CP079097.1"/>
</dbReference>
<dbReference type="AlphaFoldDB" id="A0AA35UF53"/>
<dbReference type="OMA" id="VIWQVRD"/>
<dbReference type="Gene3D" id="1.10.287.470">
    <property type="entry name" value="Helix hairpin bin"/>
    <property type="match status" value="1"/>
</dbReference>
<dbReference type="Pfam" id="PF25989">
    <property type="entry name" value="YknX_C"/>
    <property type="match status" value="1"/>
</dbReference>
<protein>
    <submittedName>
        <fullName evidence="6">Transporter</fullName>
    </submittedName>
</protein>
<feature type="chain" id="PRO_5041292521" evidence="4">
    <location>
        <begin position="29"/>
        <end position="349"/>
    </location>
</feature>
<evidence type="ECO:0000256" key="2">
    <source>
        <dbReference type="ARBA" id="ARBA00022448"/>
    </source>
</evidence>
<sequence>MSPKSKFANRRRFLLATMLILASGYGTSTESSVLVTLAPAEPADMSKTLTAYGTVEFAPDQLQALSVQGEGLVTRVYVAPGQRVRKGDVLVELTATANSATELEHARIAVEFATKDLERLQDLRARQLATNAEVRTAEENRAKADSALANVRKRLGDTSYRHLRADLDGYVEAVHVHAGDIVSPGVLLVLLAPADKLRVRLGIEPEDLPVIHEGQKVVIKALRPGLPPQEGRVNHIYYQVDPKTRLAEAVVPLTGSSDWLPGITVKAELVVAEHRQVVTVPRQAVLSRDGRPYLFVDEQGHARLRWVETGFDDGQRVEIQAGIEAGEGVIVTGNYELSDGMAIRTSEVP</sequence>
<feature type="coiled-coil region" evidence="3">
    <location>
        <begin position="103"/>
        <end position="154"/>
    </location>
</feature>
<evidence type="ECO:0000256" key="1">
    <source>
        <dbReference type="ARBA" id="ARBA00009477"/>
    </source>
</evidence>
<accession>A0AA35UF53</accession>
<gene>
    <name evidence="6" type="ORF">MCNOR_2686</name>
</gene>
<reference evidence="6" key="1">
    <citation type="submission" date="2023-03" db="EMBL/GenBank/DDBJ databases">
        <authorList>
            <person name="Pearce D."/>
        </authorList>
    </citation>
    <scope>NUCLEOTIDE SEQUENCE</scope>
    <source>
        <strain evidence="6">Mc</strain>
    </source>
</reference>
<keyword evidence="3" id="KW-0175">Coiled coil</keyword>
<dbReference type="NCBIfam" id="TIGR01730">
    <property type="entry name" value="RND_mfp"/>
    <property type="match status" value="1"/>
</dbReference>
<dbReference type="FunFam" id="2.40.420.20:FF:000006">
    <property type="entry name" value="RND family efflux transporter MFP subunit"/>
    <property type="match status" value="1"/>
</dbReference>
<dbReference type="Proteomes" id="UP001158598">
    <property type="component" value="Chromosome"/>
</dbReference>
<evidence type="ECO:0000313" key="7">
    <source>
        <dbReference type="Proteomes" id="UP001158598"/>
    </source>
</evidence>
<dbReference type="EMBL" id="OX458332">
    <property type="protein sequence ID" value="CAI8861225.1"/>
    <property type="molecule type" value="Genomic_DNA"/>
</dbReference>
<dbReference type="GO" id="GO:1990281">
    <property type="term" value="C:efflux pump complex"/>
    <property type="evidence" value="ECO:0007669"/>
    <property type="project" value="TreeGrafter"/>
</dbReference>
<dbReference type="GeneID" id="88224170"/>
<organism evidence="6 7">
    <name type="scientific">Methylococcus capsulatus</name>
    <dbReference type="NCBI Taxonomy" id="414"/>
    <lineage>
        <taxon>Bacteria</taxon>
        <taxon>Pseudomonadati</taxon>
        <taxon>Pseudomonadota</taxon>
        <taxon>Gammaproteobacteria</taxon>
        <taxon>Methylococcales</taxon>
        <taxon>Methylococcaceae</taxon>
        <taxon>Methylococcus</taxon>
    </lineage>
</organism>
<dbReference type="InterPro" id="IPR058637">
    <property type="entry name" value="YknX-like_C"/>
</dbReference>
<evidence type="ECO:0000256" key="4">
    <source>
        <dbReference type="SAM" id="SignalP"/>
    </source>
</evidence>
<comment type="similarity">
    <text evidence="1">Belongs to the membrane fusion protein (MFP) (TC 8.A.1) family.</text>
</comment>
<feature type="domain" description="YknX-like C-terminal permuted SH3-like" evidence="5">
    <location>
        <begin position="277"/>
        <end position="344"/>
    </location>
</feature>